<dbReference type="Pfam" id="PF19300">
    <property type="entry name" value="BPD_transp_1_N"/>
    <property type="match status" value="1"/>
</dbReference>
<dbReference type="SUPFAM" id="SSF161098">
    <property type="entry name" value="MetI-like"/>
    <property type="match status" value="1"/>
</dbReference>
<keyword evidence="6 7" id="KW-0472">Membrane</keyword>
<keyword evidence="4 7" id="KW-0812">Transmembrane</keyword>
<keyword evidence="5 7" id="KW-1133">Transmembrane helix</keyword>
<dbReference type="EMBL" id="BAABCM010000001">
    <property type="protein sequence ID" value="GAA3791905.1"/>
    <property type="molecule type" value="Genomic_DNA"/>
</dbReference>
<proteinExistence type="inferred from homology"/>
<protein>
    <submittedName>
        <fullName evidence="9">ABC transporter permease</fullName>
    </submittedName>
</protein>
<sequence>MRRHLLTRIGSGVLVLLLASIVVFVALRLVPGDPARVIAGTDAAPDTIAAVRAQLGLDHSLVYQYWHWLGNVLRLDFGTSYVIGGPIGSLIGHGVANTLVLTVTAVVVAVALSLVASIAWVVRPRRWLDTVLGTLVTVSIAVPPFVSGVLLVLVFAVLLPVLPASGIPPEGYFASLDITAQYLVLPATCLALPVAAALTRFLSEALRREWRQPYVLTARALGTPARRILTRGALRNALPTFLTVLGLQTGALLSGAVLVEAIFAWPGLGQLLTQSVGARDYPVVQALVLLSVAVFVVIQIVTDLAHAFLDPRVRLEGRP</sequence>
<reference evidence="10" key="1">
    <citation type="journal article" date="2019" name="Int. J. Syst. Evol. Microbiol.">
        <title>The Global Catalogue of Microorganisms (GCM) 10K type strain sequencing project: providing services to taxonomists for standard genome sequencing and annotation.</title>
        <authorList>
            <consortium name="The Broad Institute Genomics Platform"/>
            <consortium name="The Broad Institute Genome Sequencing Center for Infectious Disease"/>
            <person name="Wu L."/>
            <person name="Ma J."/>
        </authorList>
    </citation>
    <scope>NUCLEOTIDE SEQUENCE [LARGE SCALE GENOMIC DNA]</scope>
    <source>
        <strain evidence="10">JCM 17017</strain>
    </source>
</reference>
<feature type="domain" description="ABC transmembrane type-1" evidence="8">
    <location>
        <begin position="95"/>
        <end position="302"/>
    </location>
</feature>
<feature type="transmembrane region" description="Helical" evidence="7">
    <location>
        <begin position="99"/>
        <end position="122"/>
    </location>
</feature>
<dbReference type="Gene3D" id="1.10.3720.10">
    <property type="entry name" value="MetI-like"/>
    <property type="match status" value="1"/>
</dbReference>
<dbReference type="PANTHER" id="PTHR43163:SF6">
    <property type="entry name" value="DIPEPTIDE TRANSPORT SYSTEM PERMEASE PROTEIN DPPB-RELATED"/>
    <property type="match status" value="1"/>
</dbReference>
<feature type="transmembrane region" description="Helical" evidence="7">
    <location>
        <begin position="182"/>
        <end position="202"/>
    </location>
</feature>
<keyword evidence="10" id="KW-1185">Reference proteome</keyword>
<feature type="transmembrane region" description="Helical" evidence="7">
    <location>
        <begin position="134"/>
        <end position="162"/>
    </location>
</feature>
<accession>A0ABP7HFA8</accession>
<dbReference type="CDD" id="cd06261">
    <property type="entry name" value="TM_PBP2"/>
    <property type="match status" value="1"/>
</dbReference>
<dbReference type="PANTHER" id="PTHR43163">
    <property type="entry name" value="DIPEPTIDE TRANSPORT SYSTEM PERMEASE PROTEIN DPPB-RELATED"/>
    <property type="match status" value="1"/>
</dbReference>
<organism evidence="9 10">
    <name type="scientific">Amycolatopsis tucumanensis</name>
    <dbReference type="NCBI Taxonomy" id="401106"/>
    <lineage>
        <taxon>Bacteria</taxon>
        <taxon>Bacillati</taxon>
        <taxon>Actinomycetota</taxon>
        <taxon>Actinomycetes</taxon>
        <taxon>Pseudonocardiales</taxon>
        <taxon>Pseudonocardiaceae</taxon>
        <taxon>Amycolatopsis</taxon>
    </lineage>
</organism>
<feature type="transmembrane region" description="Helical" evidence="7">
    <location>
        <begin position="12"/>
        <end position="30"/>
    </location>
</feature>
<comment type="caution">
    <text evidence="9">The sequence shown here is derived from an EMBL/GenBank/DDBJ whole genome shotgun (WGS) entry which is preliminary data.</text>
</comment>
<evidence type="ECO:0000256" key="2">
    <source>
        <dbReference type="ARBA" id="ARBA00022448"/>
    </source>
</evidence>
<keyword evidence="3" id="KW-1003">Cell membrane</keyword>
<comment type="similarity">
    <text evidence="7">Belongs to the binding-protein-dependent transport system permease family.</text>
</comment>
<evidence type="ECO:0000256" key="6">
    <source>
        <dbReference type="ARBA" id="ARBA00023136"/>
    </source>
</evidence>
<dbReference type="InterPro" id="IPR000515">
    <property type="entry name" value="MetI-like"/>
</dbReference>
<comment type="subcellular location">
    <subcellularLocation>
        <location evidence="1 7">Cell membrane</location>
        <topology evidence="1 7">Multi-pass membrane protein</topology>
    </subcellularLocation>
</comment>
<feature type="transmembrane region" description="Helical" evidence="7">
    <location>
        <begin position="237"/>
        <end position="263"/>
    </location>
</feature>
<evidence type="ECO:0000256" key="5">
    <source>
        <dbReference type="ARBA" id="ARBA00022989"/>
    </source>
</evidence>
<dbReference type="Proteomes" id="UP001501624">
    <property type="component" value="Unassembled WGS sequence"/>
</dbReference>
<gene>
    <name evidence="9" type="ORF">GCM10022380_05680</name>
</gene>
<evidence type="ECO:0000256" key="7">
    <source>
        <dbReference type="RuleBase" id="RU363032"/>
    </source>
</evidence>
<evidence type="ECO:0000259" key="8">
    <source>
        <dbReference type="PROSITE" id="PS50928"/>
    </source>
</evidence>
<dbReference type="PROSITE" id="PS50928">
    <property type="entry name" value="ABC_TM1"/>
    <property type="match status" value="1"/>
</dbReference>
<dbReference type="InterPro" id="IPR035906">
    <property type="entry name" value="MetI-like_sf"/>
</dbReference>
<evidence type="ECO:0000256" key="4">
    <source>
        <dbReference type="ARBA" id="ARBA00022692"/>
    </source>
</evidence>
<evidence type="ECO:0000313" key="10">
    <source>
        <dbReference type="Proteomes" id="UP001501624"/>
    </source>
</evidence>
<keyword evidence="2 7" id="KW-0813">Transport</keyword>
<dbReference type="InterPro" id="IPR045621">
    <property type="entry name" value="BPD_transp_1_N"/>
</dbReference>
<feature type="transmembrane region" description="Helical" evidence="7">
    <location>
        <begin position="283"/>
        <end position="309"/>
    </location>
</feature>
<evidence type="ECO:0000256" key="1">
    <source>
        <dbReference type="ARBA" id="ARBA00004651"/>
    </source>
</evidence>
<dbReference type="Pfam" id="PF00528">
    <property type="entry name" value="BPD_transp_1"/>
    <property type="match status" value="1"/>
</dbReference>
<dbReference type="RefSeq" id="WP_237337900.1">
    <property type="nucleotide sequence ID" value="NZ_BAABCM010000001.1"/>
</dbReference>
<name>A0ABP7HFA8_9PSEU</name>
<evidence type="ECO:0000256" key="3">
    <source>
        <dbReference type="ARBA" id="ARBA00022475"/>
    </source>
</evidence>
<evidence type="ECO:0000313" key="9">
    <source>
        <dbReference type="EMBL" id="GAA3791905.1"/>
    </source>
</evidence>